<comment type="caution">
    <text evidence="3">The sequence shown here is derived from an EMBL/GenBank/DDBJ whole genome shotgun (WGS) entry which is preliminary data.</text>
</comment>
<protein>
    <recommendedName>
        <fullName evidence="5">Lipoprotein</fullName>
    </recommendedName>
</protein>
<feature type="chain" id="PRO_5046575662" description="Lipoprotein" evidence="2">
    <location>
        <begin position="23"/>
        <end position="157"/>
    </location>
</feature>
<evidence type="ECO:0008006" key="5">
    <source>
        <dbReference type="Google" id="ProtNLM"/>
    </source>
</evidence>
<name>A0ABN2QYY9_9ACTN</name>
<reference evidence="3 4" key="1">
    <citation type="journal article" date="2019" name="Int. J. Syst. Evol. Microbiol.">
        <title>The Global Catalogue of Microorganisms (GCM) 10K type strain sequencing project: providing services to taxonomists for standard genome sequencing and annotation.</title>
        <authorList>
            <consortium name="The Broad Institute Genomics Platform"/>
            <consortium name="The Broad Institute Genome Sequencing Center for Infectious Disease"/>
            <person name="Wu L."/>
            <person name="Ma J."/>
        </authorList>
    </citation>
    <scope>NUCLEOTIDE SEQUENCE [LARGE SCALE GENOMIC DNA]</scope>
    <source>
        <strain evidence="3 4">JCM 16013</strain>
    </source>
</reference>
<evidence type="ECO:0000313" key="3">
    <source>
        <dbReference type="EMBL" id="GAA1960350.1"/>
    </source>
</evidence>
<feature type="region of interest" description="Disordered" evidence="1">
    <location>
        <begin position="28"/>
        <end position="47"/>
    </location>
</feature>
<dbReference type="EMBL" id="BAAAQM010000006">
    <property type="protein sequence ID" value="GAA1960350.1"/>
    <property type="molecule type" value="Genomic_DNA"/>
</dbReference>
<accession>A0ABN2QYY9</accession>
<keyword evidence="4" id="KW-1185">Reference proteome</keyword>
<dbReference type="RefSeq" id="WP_344656289.1">
    <property type="nucleotide sequence ID" value="NZ_BAAAQM010000006.1"/>
</dbReference>
<evidence type="ECO:0000256" key="1">
    <source>
        <dbReference type="SAM" id="MobiDB-lite"/>
    </source>
</evidence>
<organism evidence="3 4">
    <name type="scientific">Catenulispora subtropica</name>
    <dbReference type="NCBI Taxonomy" id="450798"/>
    <lineage>
        <taxon>Bacteria</taxon>
        <taxon>Bacillati</taxon>
        <taxon>Actinomycetota</taxon>
        <taxon>Actinomycetes</taxon>
        <taxon>Catenulisporales</taxon>
        <taxon>Catenulisporaceae</taxon>
        <taxon>Catenulispora</taxon>
    </lineage>
</organism>
<sequence>MTLRRSVLTAAVAGGLSVTLLAGCKSSTSGSGSAPGPAPTGIGGSASSLASKAQSAASSALSEISGGVLAAGDVTAGPVVIDADGHAASQLTVENKTDADHDYTVSVIFDDSGGGLQDVVVVNVSGVPGHGEARATAKSNRKLSGSLTAKVSAAVRH</sequence>
<dbReference type="PROSITE" id="PS51257">
    <property type="entry name" value="PROKAR_LIPOPROTEIN"/>
    <property type="match status" value="1"/>
</dbReference>
<evidence type="ECO:0000313" key="4">
    <source>
        <dbReference type="Proteomes" id="UP001499854"/>
    </source>
</evidence>
<feature type="signal peptide" evidence="2">
    <location>
        <begin position="1"/>
        <end position="22"/>
    </location>
</feature>
<proteinExistence type="predicted"/>
<keyword evidence="2" id="KW-0732">Signal</keyword>
<dbReference type="Proteomes" id="UP001499854">
    <property type="component" value="Unassembled WGS sequence"/>
</dbReference>
<evidence type="ECO:0000256" key="2">
    <source>
        <dbReference type="SAM" id="SignalP"/>
    </source>
</evidence>
<gene>
    <name evidence="3" type="ORF">GCM10009838_15980</name>
</gene>